<evidence type="ECO:0000259" key="2">
    <source>
        <dbReference type="Pfam" id="PF22706"/>
    </source>
</evidence>
<proteinExistence type="predicted"/>
<dbReference type="AlphaFoldDB" id="A0A7D9LJ16"/>
<dbReference type="Gene3D" id="1.10.10.650">
    <property type="entry name" value="RuvA domain 2-like"/>
    <property type="match status" value="1"/>
</dbReference>
<comment type="caution">
    <text evidence="3">The sequence shown here is derived from an EMBL/GenBank/DDBJ whole genome shotgun (WGS) entry which is preliminary data.</text>
</comment>
<reference evidence="3" key="1">
    <citation type="submission" date="2020-04" db="EMBL/GenBank/DDBJ databases">
        <authorList>
            <person name="Alioto T."/>
            <person name="Alioto T."/>
            <person name="Gomez Garrido J."/>
        </authorList>
    </citation>
    <scope>NUCLEOTIDE SEQUENCE</scope>
    <source>
        <strain evidence="3">A484AB</strain>
    </source>
</reference>
<dbReference type="Pfam" id="PF22706">
    <property type="entry name" value="Tex_central_region"/>
    <property type="match status" value="1"/>
</dbReference>
<feature type="domain" description="Tex-like central region" evidence="2">
    <location>
        <begin position="150"/>
        <end position="254"/>
    </location>
</feature>
<dbReference type="InterPro" id="IPR023319">
    <property type="entry name" value="Tex-like_HTH_dom_sf"/>
</dbReference>
<protein>
    <submittedName>
        <fullName evidence="3">Uncharacterized protein</fullName>
    </submittedName>
</protein>
<dbReference type="InterPro" id="IPR023323">
    <property type="entry name" value="Tex-like_dom_sf"/>
</dbReference>
<dbReference type="InterPro" id="IPR050437">
    <property type="entry name" value="Ribos_protein_bS1-like"/>
</dbReference>
<dbReference type="GO" id="GO:0006412">
    <property type="term" value="P:translation"/>
    <property type="evidence" value="ECO:0007669"/>
    <property type="project" value="TreeGrafter"/>
</dbReference>
<organism evidence="3 4">
    <name type="scientific">Paramuricea clavata</name>
    <name type="common">Red gorgonian</name>
    <name type="synonym">Violescent sea-whip</name>
    <dbReference type="NCBI Taxonomy" id="317549"/>
    <lineage>
        <taxon>Eukaryota</taxon>
        <taxon>Metazoa</taxon>
        <taxon>Cnidaria</taxon>
        <taxon>Anthozoa</taxon>
        <taxon>Octocorallia</taxon>
        <taxon>Malacalcyonacea</taxon>
        <taxon>Plexauridae</taxon>
        <taxon>Paramuricea</taxon>
    </lineage>
</organism>
<accession>A0A7D9LJ16</accession>
<dbReference type="GO" id="GO:0003735">
    <property type="term" value="F:structural constituent of ribosome"/>
    <property type="evidence" value="ECO:0007669"/>
    <property type="project" value="TreeGrafter"/>
</dbReference>
<evidence type="ECO:0000313" key="3">
    <source>
        <dbReference type="EMBL" id="CAB4031416.1"/>
    </source>
</evidence>
<dbReference type="PANTHER" id="PTHR10724">
    <property type="entry name" value="30S RIBOSOMAL PROTEIN S1"/>
    <property type="match status" value="1"/>
</dbReference>
<dbReference type="OrthoDB" id="995477at2759"/>
<evidence type="ECO:0000259" key="1">
    <source>
        <dbReference type="Pfam" id="PF09371"/>
    </source>
</evidence>
<dbReference type="SUPFAM" id="SSF158832">
    <property type="entry name" value="Tex N-terminal region-like"/>
    <property type="match status" value="1"/>
</dbReference>
<dbReference type="GO" id="GO:0003729">
    <property type="term" value="F:mRNA binding"/>
    <property type="evidence" value="ECO:0007669"/>
    <property type="project" value="TreeGrafter"/>
</dbReference>
<dbReference type="Pfam" id="PF09371">
    <property type="entry name" value="Tex_N"/>
    <property type="match status" value="1"/>
</dbReference>
<sequence length="273" mass="31075">MSADKNQRGKNLQTLEIIQFIADDVEVECRAVENVVRLLTNDNTVAFIARYRRHETGNLEAQKIRMIQESLEQVKAVESRKDSVIKSIGEKITPDIRQSLKYARSLQEVEDIYSPFKPGSKGTLANRARNLGLDKAAELISRDSNIENLSAFVQPGKKGLSSNAEVTKGVQHIIADKISKDKLACNLLKSMFENSRITLETKVREEFEKETKYKDYHQSSFSVKQVKSHQILAINRAEGEKILQVKLNCPQNLERIFLHQAERQHILISNRSS</sequence>
<gene>
    <name evidence="3" type="ORF">PACLA_8A083288</name>
</gene>
<evidence type="ECO:0000313" key="4">
    <source>
        <dbReference type="Proteomes" id="UP001152795"/>
    </source>
</evidence>
<dbReference type="InterPro" id="IPR018974">
    <property type="entry name" value="Tex-like_N"/>
</dbReference>
<dbReference type="FunFam" id="1.10.10.650:FF:000001">
    <property type="entry name" value="S1 RNA-binding domain 1"/>
    <property type="match status" value="1"/>
</dbReference>
<dbReference type="EMBL" id="CACRXK020017614">
    <property type="protein sequence ID" value="CAB4031416.1"/>
    <property type="molecule type" value="Genomic_DNA"/>
</dbReference>
<dbReference type="Proteomes" id="UP001152795">
    <property type="component" value="Unassembled WGS sequence"/>
</dbReference>
<feature type="non-terminal residue" evidence="3">
    <location>
        <position position="273"/>
    </location>
</feature>
<name>A0A7D9LJ16_PARCT</name>
<feature type="domain" description="Tex-like protein N-terminal" evidence="1">
    <location>
        <begin position="16"/>
        <end position="88"/>
    </location>
</feature>
<keyword evidence="4" id="KW-1185">Reference proteome</keyword>
<dbReference type="InterPro" id="IPR055179">
    <property type="entry name" value="Tex-like_central_region"/>
</dbReference>
<dbReference type="Gene3D" id="1.10.3500.10">
    <property type="entry name" value="Tex N-terminal region-like"/>
    <property type="match status" value="1"/>
</dbReference>